<dbReference type="Gene3D" id="3.40.50.12470">
    <property type="match status" value="1"/>
</dbReference>
<dbReference type="EMBL" id="WOGT01000001">
    <property type="protein sequence ID" value="MUN54050.1"/>
    <property type="molecule type" value="Genomic_DNA"/>
</dbReference>
<dbReference type="InterPro" id="IPR001017">
    <property type="entry name" value="DH_E1"/>
</dbReference>
<keyword evidence="7" id="KW-0560">Oxidoreductase</keyword>
<dbReference type="SUPFAM" id="SSF52777">
    <property type="entry name" value="CoA-dependent acyltransferases"/>
    <property type="match status" value="1"/>
</dbReference>
<dbReference type="GO" id="GO:0004591">
    <property type="term" value="F:oxoglutarate dehydrogenase (succinyl-transferring) activity"/>
    <property type="evidence" value="ECO:0007669"/>
    <property type="project" value="UniProtKB-EC"/>
</dbReference>
<feature type="compositionally biased region" description="Polar residues" evidence="12">
    <location>
        <begin position="45"/>
        <end position="57"/>
    </location>
</feature>
<evidence type="ECO:0000256" key="6">
    <source>
        <dbReference type="ARBA" id="ARBA00022842"/>
    </source>
</evidence>
<evidence type="ECO:0000256" key="3">
    <source>
        <dbReference type="ARBA" id="ARBA00004813"/>
    </source>
</evidence>
<keyword evidence="8" id="KW-0786">Thiamine pyrophosphate</keyword>
<feature type="compositionally biased region" description="Low complexity" evidence="12">
    <location>
        <begin position="63"/>
        <end position="110"/>
    </location>
</feature>
<dbReference type="GO" id="GO:0005829">
    <property type="term" value="C:cytosol"/>
    <property type="evidence" value="ECO:0007669"/>
    <property type="project" value="TreeGrafter"/>
</dbReference>
<keyword evidence="4" id="KW-0816">Tricarboxylic acid cycle</keyword>
<proteinExistence type="predicted"/>
<comment type="catalytic activity">
    <reaction evidence="11">
        <text>N(6)-[(R)-dihydrolipoyl]-L-lysyl-[protein] + succinyl-CoA = N(6)-[(R)-S(8)-succinyldihydrolipoyl]-L-lysyl-[protein] + CoA</text>
        <dbReference type="Rhea" id="RHEA:15213"/>
        <dbReference type="Rhea" id="RHEA-COMP:10475"/>
        <dbReference type="Rhea" id="RHEA-COMP:20092"/>
        <dbReference type="ChEBI" id="CHEBI:57287"/>
        <dbReference type="ChEBI" id="CHEBI:57292"/>
        <dbReference type="ChEBI" id="CHEBI:83100"/>
        <dbReference type="ChEBI" id="CHEBI:83120"/>
        <dbReference type="EC" id="2.3.1.61"/>
    </reaction>
</comment>
<dbReference type="InterPro" id="IPR042179">
    <property type="entry name" value="KGD_C_sf"/>
</dbReference>
<evidence type="ECO:0000256" key="4">
    <source>
        <dbReference type="ARBA" id="ARBA00022532"/>
    </source>
</evidence>
<organism evidence="14 15">
    <name type="scientific">Rothia koreensis</name>
    <dbReference type="NCBI Taxonomy" id="592378"/>
    <lineage>
        <taxon>Bacteria</taxon>
        <taxon>Bacillati</taxon>
        <taxon>Actinomycetota</taxon>
        <taxon>Actinomycetes</taxon>
        <taxon>Micrococcales</taxon>
        <taxon>Micrococcaceae</taxon>
        <taxon>Rothia</taxon>
    </lineage>
</organism>
<keyword evidence="15" id="KW-1185">Reference proteome</keyword>
<gene>
    <name evidence="14" type="ORF">GMA10_02215</name>
</gene>
<dbReference type="GO" id="GO:0000287">
    <property type="term" value="F:magnesium ion binding"/>
    <property type="evidence" value="ECO:0007669"/>
    <property type="project" value="UniProtKB-ARBA"/>
</dbReference>
<dbReference type="PANTHER" id="PTHR23152:SF4">
    <property type="entry name" value="2-OXOADIPATE DEHYDROGENASE COMPLEX COMPONENT E1"/>
    <property type="match status" value="1"/>
</dbReference>
<comment type="catalytic activity">
    <reaction evidence="10">
        <text>N(6)-[(R)-lipoyl]-L-lysyl-[protein] + 2-oxoglutarate + H(+) = N(6)-[(R)-S(8)-succinyldihydrolipoyl]-L-lysyl-[protein] + CO2</text>
        <dbReference type="Rhea" id="RHEA:12188"/>
        <dbReference type="Rhea" id="RHEA-COMP:10474"/>
        <dbReference type="Rhea" id="RHEA-COMP:20092"/>
        <dbReference type="ChEBI" id="CHEBI:15378"/>
        <dbReference type="ChEBI" id="CHEBI:16526"/>
        <dbReference type="ChEBI" id="CHEBI:16810"/>
        <dbReference type="ChEBI" id="CHEBI:83099"/>
        <dbReference type="ChEBI" id="CHEBI:83120"/>
        <dbReference type="EC" id="1.2.4.2"/>
    </reaction>
</comment>
<dbReference type="SMART" id="SM00861">
    <property type="entry name" value="Transket_pyr"/>
    <property type="match status" value="1"/>
</dbReference>
<name>A0A7K1LG21_9MICC</name>
<dbReference type="CDD" id="cd02016">
    <property type="entry name" value="TPP_E1_OGDC_like"/>
    <property type="match status" value="1"/>
</dbReference>
<evidence type="ECO:0000256" key="11">
    <source>
        <dbReference type="ARBA" id="ARBA00052761"/>
    </source>
</evidence>
<dbReference type="GO" id="GO:0004149">
    <property type="term" value="F:dihydrolipoyllysine-residue succinyltransferase activity"/>
    <property type="evidence" value="ECO:0007669"/>
    <property type="project" value="UniProtKB-EC"/>
</dbReference>
<accession>A0A7K1LG21</accession>
<sequence length="1285" mass="142485">MPDQPHHQIPEEFAGNEWLVDELFEKYQQDKNSVDKKWWPIFESMQEQDNGSSAGTETKTEKPAQQAPARPQADKSQAAKPQAAPSKPAAAKQAASSQSEQKSSQPAQSAETPKAGAKKETDAPQQAGADAKESPTTKRPIPAQLPEGGKNDVETEEDRVETLRGPGKAVVTNMEESLSVPTATTVRAVPAKVLIDNRTLINDYLRRSRGGKVSFTHIIGYAVVKALKAFPSQNVVYGQNDKGKPAAIHPAHINFGLAIDMPKPDGSRNLVVPNIKKAENLNFAEFWNAYEDMVKRARDNKLSVEDFKGTTASLTNPGGIGTVHSVPRLSAGQACIIGVGALDYPAERRGTSPKTLAREGVSKILTLTSTYDHRVIQGAGSGEFLKLIDQYLLGEHGFYDEIFEVLRIPFEPVRWAVDNQVNPEEEVNKVARIQQLIHAYRVRGHLIAEVNPLEYVMRKHPDLNIATYGLTLWDLDREWPTGGFGDAPKLSLRNILELLRDAYCRTLAVEYMHIESPSERQWFQQQLEHGYTKPSRDEQLRILGKLNAAEAFETFLQTKYIGQKRFSLEGGESLIPLLDSIISGAADDGLAGVGIGMAHRGRLNVLTNIAGKSYAQVFREFEGEQDPRLVGGSGDVKYHLGTEGVFTSDGGNETQVYLAANPSHLEAVNPVLEGIVRAKQDLLDEGGDSENSYGVLPILVHGDAAFAGQGIVAETMQMSQLRGYKVGGTVHIVVNNQVGFTTTPGEGRSSTYSTDVARMIQAPVFHVNADDPEAVVRVGQLAFEYRQRFNKDVVIDLVCYRRRGHNEADDPSMTQPMMYQLIEAKRSTRKLYTESLVGRGDITQDEADRALQDYQERLERVFTETHEAQTSSAPLVTGDAAAVSNIERPAAQQIEDSVYSPETTAVSKDVVARVGEVHNEMPEGFQVHKKLGQLVKKRFEMSSAGNIDWGFGELLAFGSLLMEGIQVRMSGQDVQRGTFVQRHSVLHDTQSNDEWVPLRNLSEDQAKFMIYNSLLSEYGAMGFEYGYSVERPDSLVIWEAQFGDFFNGAQTVIDEFISSAEQKWAQRSSLVLMLPHGYEGMGPDHSSARMERFLQMCAENNMTIAVPSTPANHFHLLRRHVYSRPHRPLVIMTPKQLLRLKAATSSVEDFTEGDFQTVIPDQAGLNDADVNRVILVSGRLYYDLAARREKKNANRTAIVRVEQLYPLPLEEIKEQLSRYPEAEVLWAQDEPANQGQWPYLTTSLLPLLDRDIRLVSRAASASPATGTGKRHQAELEHLVQQAVEQ</sequence>
<evidence type="ECO:0000313" key="15">
    <source>
        <dbReference type="Proteomes" id="UP000462152"/>
    </source>
</evidence>
<dbReference type="Gene3D" id="3.30.559.10">
    <property type="entry name" value="Chloramphenicol acetyltransferase-like domain"/>
    <property type="match status" value="1"/>
</dbReference>
<dbReference type="NCBIfam" id="NF006914">
    <property type="entry name" value="PRK09404.1"/>
    <property type="match status" value="1"/>
</dbReference>
<comment type="caution">
    <text evidence="14">The sequence shown here is derived from an EMBL/GenBank/DDBJ whole genome shotgun (WGS) entry which is preliminary data.</text>
</comment>
<dbReference type="UniPathway" id="UPA00223">
    <property type="reaction ID" value="UER00997"/>
</dbReference>
<dbReference type="Gene3D" id="3.40.50.970">
    <property type="match status" value="1"/>
</dbReference>
<dbReference type="Pfam" id="PF00198">
    <property type="entry name" value="2-oxoacid_dh"/>
    <property type="match status" value="1"/>
</dbReference>
<evidence type="ECO:0000256" key="8">
    <source>
        <dbReference type="ARBA" id="ARBA00023052"/>
    </source>
</evidence>
<dbReference type="Pfam" id="PF02779">
    <property type="entry name" value="Transket_pyr"/>
    <property type="match status" value="1"/>
</dbReference>
<comment type="cofactor">
    <cofactor evidence="2">
        <name>thiamine diphosphate</name>
        <dbReference type="ChEBI" id="CHEBI:58937"/>
    </cofactor>
</comment>
<dbReference type="InterPro" id="IPR001078">
    <property type="entry name" value="2-oxoacid_DH_actylTfrase"/>
</dbReference>
<evidence type="ECO:0000256" key="10">
    <source>
        <dbReference type="ARBA" id="ARBA00051911"/>
    </source>
</evidence>
<dbReference type="SUPFAM" id="SSF52518">
    <property type="entry name" value="Thiamin diphosphate-binding fold (THDP-binding)"/>
    <property type="match status" value="2"/>
</dbReference>
<dbReference type="InterPro" id="IPR023213">
    <property type="entry name" value="CAT-like_dom_sf"/>
</dbReference>
<evidence type="ECO:0000259" key="13">
    <source>
        <dbReference type="SMART" id="SM00861"/>
    </source>
</evidence>
<comment type="cofactor">
    <cofactor evidence="1">
        <name>Mg(2+)</name>
        <dbReference type="ChEBI" id="CHEBI:18420"/>
    </cofactor>
</comment>
<dbReference type="InterPro" id="IPR031717">
    <property type="entry name" value="ODO-1/KGD_C"/>
</dbReference>
<dbReference type="Pfam" id="PF16870">
    <property type="entry name" value="OxoGdeHyase_C"/>
    <property type="match status" value="1"/>
</dbReference>
<dbReference type="EC" id="4.1.1.71" evidence="14"/>
<dbReference type="NCBIfam" id="NF008907">
    <property type="entry name" value="PRK12270.1"/>
    <property type="match status" value="1"/>
</dbReference>
<reference evidence="14 15" key="1">
    <citation type="submission" date="2019-12" db="EMBL/GenBank/DDBJ databases">
        <authorList>
            <person name="Li J."/>
            <person name="Shi Y."/>
            <person name="Xu G."/>
            <person name="Xiao D."/>
            <person name="Ran X."/>
        </authorList>
    </citation>
    <scope>NUCLEOTIDE SEQUENCE [LARGE SCALE GENOMIC DNA]</scope>
    <source>
        <strain evidence="14 15">JCM 15915</strain>
    </source>
</reference>
<dbReference type="RefSeq" id="WP_129314489.1">
    <property type="nucleotide sequence ID" value="NZ_NOIQ01000001.1"/>
</dbReference>
<evidence type="ECO:0000256" key="9">
    <source>
        <dbReference type="ARBA" id="ARBA00023268"/>
    </source>
</evidence>
<keyword evidence="9" id="KW-0511">Multifunctional enzyme</keyword>
<keyword evidence="14" id="KW-0808">Transferase</keyword>
<dbReference type="GO" id="GO:0030976">
    <property type="term" value="F:thiamine pyrophosphate binding"/>
    <property type="evidence" value="ECO:0007669"/>
    <property type="project" value="InterPro"/>
</dbReference>
<dbReference type="Pfam" id="PF00676">
    <property type="entry name" value="E1_dh"/>
    <property type="match status" value="1"/>
</dbReference>
<dbReference type="InterPro" id="IPR029061">
    <property type="entry name" value="THDP-binding"/>
</dbReference>
<dbReference type="InterPro" id="IPR032106">
    <property type="entry name" value="2-oxogl_dehyd_N"/>
</dbReference>
<evidence type="ECO:0000256" key="5">
    <source>
        <dbReference type="ARBA" id="ARBA00022723"/>
    </source>
</evidence>
<keyword evidence="6" id="KW-0460">Magnesium</keyword>
<keyword evidence="5" id="KW-0479">Metal-binding</keyword>
<dbReference type="Pfam" id="PF16078">
    <property type="entry name" value="2-oxogl_dehyd_N"/>
    <property type="match status" value="1"/>
</dbReference>
<evidence type="ECO:0000256" key="7">
    <source>
        <dbReference type="ARBA" id="ARBA00023002"/>
    </source>
</evidence>
<dbReference type="GO" id="GO:0008683">
    <property type="term" value="F:2-oxoglutarate decarboxylase activity"/>
    <property type="evidence" value="ECO:0007669"/>
    <property type="project" value="UniProtKB-EC"/>
</dbReference>
<feature type="domain" description="Transketolase-like pyrimidine-binding" evidence="13">
    <location>
        <begin position="947"/>
        <end position="1140"/>
    </location>
</feature>
<evidence type="ECO:0000256" key="12">
    <source>
        <dbReference type="SAM" id="MobiDB-lite"/>
    </source>
</evidence>
<dbReference type="PANTHER" id="PTHR23152">
    <property type="entry name" value="2-OXOGLUTARATE DEHYDROGENASE"/>
    <property type="match status" value="1"/>
</dbReference>
<keyword evidence="14" id="KW-0456">Lyase</keyword>
<comment type="pathway">
    <text evidence="3">Carbohydrate metabolism; tricarboxylic acid cycle; succinyl-CoA from 2-oxoglutarate (dehydrogenase route): step 1/1.</text>
</comment>
<dbReference type="Gene3D" id="3.40.50.11610">
    <property type="entry name" value="Multifunctional 2-oxoglutarate metabolism enzyme, C-terminal domain"/>
    <property type="match status" value="1"/>
</dbReference>
<evidence type="ECO:0000313" key="14">
    <source>
        <dbReference type="EMBL" id="MUN54050.1"/>
    </source>
</evidence>
<protein>
    <submittedName>
        <fullName evidence="14">Multifunctional oxoglutarate decarboxylase/oxoglutarate dehydrogenase thiamine pyrophosphate-binding subunit/dihydrolipoyllysine-residue succinyltransferase subunit</fullName>
        <ecNumber evidence="14">4.1.1.71</ecNumber>
    </submittedName>
</protein>
<feature type="region of interest" description="Disordered" evidence="12">
    <location>
        <begin position="42"/>
        <end position="165"/>
    </location>
</feature>
<evidence type="ECO:0000256" key="1">
    <source>
        <dbReference type="ARBA" id="ARBA00001946"/>
    </source>
</evidence>
<evidence type="ECO:0000256" key="2">
    <source>
        <dbReference type="ARBA" id="ARBA00001964"/>
    </source>
</evidence>
<dbReference type="Proteomes" id="UP000462152">
    <property type="component" value="Unassembled WGS sequence"/>
</dbReference>
<dbReference type="OrthoDB" id="9759785at2"/>
<dbReference type="InterPro" id="IPR011603">
    <property type="entry name" value="2oxoglutarate_DH_E1"/>
</dbReference>
<dbReference type="Gene3D" id="1.10.287.1150">
    <property type="entry name" value="TPP helical domain"/>
    <property type="match status" value="1"/>
</dbReference>
<dbReference type="InterPro" id="IPR005475">
    <property type="entry name" value="Transketolase-like_Pyr-bd"/>
</dbReference>
<dbReference type="GO" id="GO:0006099">
    <property type="term" value="P:tricarboxylic acid cycle"/>
    <property type="evidence" value="ECO:0007669"/>
    <property type="project" value="UniProtKB-UniPathway"/>
</dbReference>
<dbReference type="GO" id="GO:0045252">
    <property type="term" value="C:oxoglutarate dehydrogenase complex"/>
    <property type="evidence" value="ECO:0007669"/>
    <property type="project" value="TreeGrafter"/>
</dbReference>
<dbReference type="NCBIfam" id="TIGR00239">
    <property type="entry name" value="2oxo_dh_E1"/>
    <property type="match status" value="1"/>
</dbReference>